<protein>
    <recommendedName>
        <fullName evidence="3">4a-hydroxytetrahydrobiopterin dehydratase</fullName>
        <ecNumber evidence="3">4.2.1.96</ecNumber>
    </recommendedName>
</protein>
<sequence length="248" mass="27858">MASCSPHFTFSPLLSLSRTSSCAARGFLNLRTVRRRSLQIRAAAEDLIGDFGARDPFPAEIESNFADKVLGNVSTEHKILIPIASALSLAQQECAPISQLQQPMSEDDAKKLMFKVFLQLEIHLQYCTSFLHYSENMNTLVWFMNGEILEQAFRVVGWRLVNEEGSLQLQGVWKVRDTKCGEELLNRIIKAVEHTGHLPTLHLEAPNQVRAVLWTSSIGGLSLNDFIVAAKIDEIKVSDLQPRQRVWA</sequence>
<dbReference type="InterPro" id="IPR036428">
    <property type="entry name" value="PCD_sf"/>
</dbReference>
<keyword evidence="6" id="KW-1185">Reference proteome</keyword>
<dbReference type="PANTHER" id="PTHR12599:SF8">
    <property type="entry name" value="PTERIN-4-ALPHA-CARBINOLAMINE DEHYDRATASE, CHLOROPLASTIC-RELATED"/>
    <property type="match status" value="1"/>
</dbReference>
<accession>A0A5A7QZJ3</accession>
<dbReference type="EC" id="4.2.1.96" evidence="3"/>
<dbReference type="Pfam" id="PF01329">
    <property type="entry name" value="Pterin_4a"/>
    <property type="match status" value="1"/>
</dbReference>
<evidence type="ECO:0000256" key="2">
    <source>
        <dbReference type="ARBA" id="ARBA00006472"/>
    </source>
</evidence>
<dbReference type="GO" id="GO:0006729">
    <property type="term" value="P:tetrahydrobiopterin biosynthetic process"/>
    <property type="evidence" value="ECO:0007669"/>
    <property type="project" value="InterPro"/>
</dbReference>
<dbReference type="OrthoDB" id="277398at2759"/>
<evidence type="ECO:0000256" key="1">
    <source>
        <dbReference type="ARBA" id="ARBA00001554"/>
    </source>
</evidence>
<dbReference type="EMBL" id="BKCP01009404">
    <property type="protein sequence ID" value="GER50853.1"/>
    <property type="molecule type" value="Genomic_DNA"/>
</dbReference>
<name>A0A5A7QZJ3_STRAF</name>
<dbReference type="SUPFAM" id="SSF55248">
    <property type="entry name" value="PCD-like"/>
    <property type="match status" value="1"/>
</dbReference>
<dbReference type="Gene3D" id="3.30.1360.20">
    <property type="entry name" value="Transcriptional coactivator/pterin dehydratase"/>
    <property type="match status" value="1"/>
</dbReference>
<dbReference type="AlphaFoldDB" id="A0A5A7QZJ3"/>
<dbReference type="InterPro" id="IPR001533">
    <property type="entry name" value="Pterin_deHydtase"/>
</dbReference>
<comment type="caution">
    <text evidence="5">The sequence shown here is derived from an EMBL/GenBank/DDBJ whole genome shotgun (WGS) entry which is preliminary data.</text>
</comment>
<dbReference type="PANTHER" id="PTHR12599">
    <property type="entry name" value="PTERIN-4-ALPHA-CARBINOLAMINE DEHYDRATASE"/>
    <property type="match status" value="1"/>
</dbReference>
<evidence type="ECO:0000256" key="4">
    <source>
        <dbReference type="ARBA" id="ARBA00023239"/>
    </source>
</evidence>
<dbReference type="GO" id="GO:0009536">
    <property type="term" value="C:plastid"/>
    <property type="evidence" value="ECO:0007669"/>
    <property type="project" value="TreeGrafter"/>
</dbReference>
<reference evidence="6" key="1">
    <citation type="journal article" date="2019" name="Curr. Biol.">
        <title>Genome Sequence of Striga asiatica Provides Insight into the Evolution of Plant Parasitism.</title>
        <authorList>
            <person name="Yoshida S."/>
            <person name="Kim S."/>
            <person name="Wafula E.K."/>
            <person name="Tanskanen J."/>
            <person name="Kim Y.M."/>
            <person name="Honaas L."/>
            <person name="Yang Z."/>
            <person name="Spallek T."/>
            <person name="Conn C.E."/>
            <person name="Ichihashi Y."/>
            <person name="Cheong K."/>
            <person name="Cui S."/>
            <person name="Der J.P."/>
            <person name="Gundlach H."/>
            <person name="Jiao Y."/>
            <person name="Hori C."/>
            <person name="Ishida J.K."/>
            <person name="Kasahara H."/>
            <person name="Kiba T."/>
            <person name="Kim M.S."/>
            <person name="Koo N."/>
            <person name="Laohavisit A."/>
            <person name="Lee Y.H."/>
            <person name="Lumba S."/>
            <person name="McCourt P."/>
            <person name="Mortimer J.C."/>
            <person name="Mutuku J.M."/>
            <person name="Nomura T."/>
            <person name="Sasaki-Sekimoto Y."/>
            <person name="Seto Y."/>
            <person name="Wang Y."/>
            <person name="Wakatake T."/>
            <person name="Sakakibara H."/>
            <person name="Demura T."/>
            <person name="Yamaguchi S."/>
            <person name="Yoneyama K."/>
            <person name="Manabe R.I."/>
            <person name="Nelson D.C."/>
            <person name="Schulman A.H."/>
            <person name="Timko M.P."/>
            <person name="dePamphilis C.W."/>
            <person name="Choi D."/>
            <person name="Shirasu K."/>
        </authorList>
    </citation>
    <scope>NUCLEOTIDE SEQUENCE [LARGE SCALE GENOMIC DNA]</scope>
    <source>
        <strain evidence="6">cv. UVA1</strain>
    </source>
</reference>
<comment type="catalytic activity">
    <reaction evidence="1">
        <text>(4aS,6R)-4a-hydroxy-L-erythro-5,6,7,8-tetrahydrobiopterin = (6R)-L-erythro-6,7-dihydrobiopterin + H2O</text>
        <dbReference type="Rhea" id="RHEA:11920"/>
        <dbReference type="ChEBI" id="CHEBI:15377"/>
        <dbReference type="ChEBI" id="CHEBI:15642"/>
        <dbReference type="ChEBI" id="CHEBI:43120"/>
        <dbReference type="EC" id="4.2.1.96"/>
    </reaction>
</comment>
<keyword evidence="4" id="KW-0456">Lyase</keyword>
<evidence type="ECO:0000313" key="6">
    <source>
        <dbReference type="Proteomes" id="UP000325081"/>
    </source>
</evidence>
<gene>
    <name evidence="5" type="ORF">STAS_28178</name>
</gene>
<dbReference type="Proteomes" id="UP000325081">
    <property type="component" value="Unassembled WGS sequence"/>
</dbReference>
<organism evidence="5 6">
    <name type="scientific">Striga asiatica</name>
    <name type="common">Asiatic witchweed</name>
    <name type="synonym">Buchnera asiatica</name>
    <dbReference type="NCBI Taxonomy" id="4170"/>
    <lineage>
        <taxon>Eukaryota</taxon>
        <taxon>Viridiplantae</taxon>
        <taxon>Streptophyta</taxon>
        <taxon>Embryophyta</taxon>
        <taxon>Tracheophyta</taxon>
        <taxon>Spermatophyta</taxon>
        <taxon>Magnoliopsida</taxon>
        <taxon>eudicotyledons</taxon>
        <taxon>Gunneridae</taxon>
        <taxon>Pentapetalae</taxon>
        <taxon>asterids</taxon>
        <taxon>lamiids</taxon>
        <taxon>Lamiales</taxon>
        <taxon>Orobanchaceae</taxon>
        <taxon>Buchnereae</taxon>
        <taxon>Striga</taxon>
    </lineage>
</organism>
<evidence type="ECO:0000313" key="5">
    <source>
        <dbReference type="EMBL" id="GER50853.1"/>
    </source>
</evidence>
<dbReference type="GO" id="GO:0008124">
    <property type="term" value="F:4-alpha-hydroxytetrahydrobiopterin dehydratase activity"/>
    <property type="evidence" value="ECO:0007669"/>
    <property type="project" value="UniProtKB-EC"/>
</dbReference>
<proteinExistence type="inferred from homology"/>
<comment type="similarity">
    <text evidence="2">Belongs to the pterin-4-alpha-carbinolamine dehydratase family.</text>
</comment>
<evidence type="ECO:0000256" key="3">
    <source>
        <dbReference type="ARBA" id="ARBA00013252"/>
    </source>
</evidence>